<name>A0A5B7J2D7_PORTR</name>
<protein>
    <submittedName>
        <fullName evidence="1">Uncharacterized protein</fullName>
    </submittedName>
</protein>
<organism evidence="1 2">
    <name type="scientific">Portunus trituberculatus</name>
    <name type="common">Swimming crab</name>
    <name type="synonym">Neptunus trituberculatus</name>
    <dbReference type="NCBI Taxonomy" id="210409"/>
    <lineage>
        <taxon>Eukaryota</taxon>
        <taxon>Metazoa</taxon>
        <taxon>Ecdysozoa</taxon>
        <taxon>Arthropoda</taxon>
        <taxon>Crustacea</taxon>
        <taxon>Multicrustacea</taxon>
        <taxon>Malacostraca</taxon>
        <taxon>Eumalacostraca</taxon>
        <taxon>Eucarida</taxon>
        <taxon>Decapoda</taxon>
        <taxon>Pleocyemata</taxon>
        <taxon>Brachyura</taxon>
        <taxon>Eubrachyura</taxon>
        <taxon>Portunoidea</taxon>
        <taxon>Portunidae</taxon>
        <taxon>Portuninae</taxon>
        <taxon>Portunus</taxon>
    </lineage>
</organism>
<dbReference type="EMBL" id="VSRR010089686">
    <property type="protein sequence ID" value="MPC91981.1"/>
    <property type="molecule type" value="Genomic_DNA"/>
</dbReference>
<accession>A0A5B7J2D7</accession>
<sequence length="11" mass="1345">MVCLLERVWVP</sequence>
<keyword evidence="2" id="KW-1185">Reference proteome</keyword>
<comment type="caution">
    <text evidence="1">The sequence shown here is derived from an EMBL/GenBank/DDBJ whole genome shotgun (WGS) entry which is preliminary data.</text>
</comment>
<dbReference type="Proteomes" id="UP000324222">
    <property type="component" value="Unassembled WGS sequence"/>
</dbReference>
<reference evidence="1 2" key="1">
    <citation type="submission" date="2019-05" db="EMBL/GenBank/DDBJ databases">
        <title>Another draft genome of Portunus trituberculatus and its Hox gene families provides insights of decapod evolution.</title>
        <authorList>
            <person name="Jeong J.-H."/>
            <person name="Song I."/>
            <person name="Kim S."/>
            <person name="Choi T."/>
            <person name="Kim D."/>
            <person name="Ryu S."/>
            <person name="Kim W."/>
        </authorList>
    </citation>
    <scope>NUCLEOTIDE SEQUENCE [LARGE SCALE GENOMIC DNA]</scope>
    <source>
        <tissue evidence="1">Muscle</tissue>
    </source>
</reference>
<gene>
    <name evidence="1" type="ORF">E2C01_087048</name>
</gene>
<evidence type="ECO:0000313" key="2">
    <source>
        <dbReference type="Proteomes" id="UP000324222"/>
    </source>
</evidence>
<evidence type="ECO:0000313" key="1">
    <source>
        <dbReference type="EMBL" id="MPC91981.1"/>
    </source>
</evidence>
<proteinExistence type="predicted"/>